<proteinExistence type="predicted"/>
<evidence type="ECO:0000313" key="2">
    <source>
        <dbReference type="Proteomes" id="UP001597469"/>
    </source>
</evidence>
<name>A0ABW5ME17_9BACT</name>
<reference evidence="2" key="1">
    <citation type="journal article" date="2019" name="Int. J. Syst. Evol. Microbiol.">
        <title>The Global Catalogue of Microorganisms (GCM) 10K type strain sequencing project: providing services to taxonomists for standard genome sequencing and annotation.</title>
        <authorList>
            <consortium name="The Broad Institute Genomics Platform"/>
            <consortium name="The Broad Institute Genome Sequencing Center for Infectious Disease"/>
            <person name="Wu L."/>
            <person name="Ma J."/>
        </authorList>
    </citation>
    <scope>NUCLEOTIDE SEQUENCE [LARGE SCALE GENOMIC DNA]</scope>
    <source>
        <strain evidence="2">KCTC 42805</strain>
    </source>
</reference>
<gene>
    <name evidence="1" type="ORF">ACFSUS_27715</name>
</gene>
<dbReference type="Proteomes" id="UP001597469">
    <property type="component" value="Unassembled WGS sequence"/>
</dbReference>
<comment type="caution">
    <text evidence="1">The sequence shown here is derived from an EMBL/GenBank/DDBJ whole genome shotgun (WGS) entry which is preliminary data.</text>
</comment>
<evidence type="ECO:0008006" key="3">
    <source>
        <dbReference type="Google" id="ProtNLM"/>
    </source>
</evidence>
<protein>
    <recommendedName>
        <fullName evidence="3">SRPBCC family protein</fullName>
    </recommendedName>
</protein>
<dbReference type="RefSeq" id="WP_381528176.1">
    <property type="nucleotide sequence ID" value="NZ_JBHULN010000028.1"/>
</dbReference>
<organism evidence="1 2">
    <name type="scientific">Spirosoma soli</name>
    <dbReference type="NCBI Taxonomy" id="1770529"/>
    <lineage>
        <taxon>Bacteria</taxon>
        <taxon>Pseudomonadati</taxon>
        <taxon>Bacteroidota</taxon>
        <taxon>Cytophagia</taxon>
        <taxon>Cytophagales</taxon>
        <taxon>Cytophagaceae</taxon>
        <taxon>Spirosoma</taxon>
    </lineage>
</organism>
<evidence type="ECO:0000313" key="1">
    <source>
        <dbReference type="EMBL" id="MFD2574454.1"/>
    </source>
</evidence>
<accession>A0ABW5ME17</accession>
<dbReference type="EMBL" id="JBHULN010000028">
    <property type="protein sequence ID" value="MFD2574454.1"/>
    <property type="molecule type" value="Genomic_DNA"/>
</dbReference>
<keyword evidence="2" id="KW-1185">Reference proteome</keyword>
<sequence>MASFEWILQPPQSHQYTFLVDDLNPSATYGLTTDPDKFNYNRGLMGVNFNLEVGMNTALAKEGVSAVLPLGRYVTIFQISGQEDGGSMTFLDYQINLSPPELKTLLSGAFAPELVTACMELKELLRADFSPSDDIVRLEKI</sequence>